<feature type="binding site" evidence="6">
    <location>
        <position position="41"/>
    </location>
    <ligand>
        <name>Na(+)</name>
        <dbReference type="ChEBI" id="CHEBI:29101"/>
        <label>1</label>
    </ligand>
</feature>
<dbReference type="PANTHER" id="PTHR11616">
    <property type="entry name" value="SODIUM/CHLORIDE DEPENDENT TRANSPORTER"/>
    <property type="match status" value="1"/>
</dbReference>
<gene>
    <name evidence="10" type="primary">slc6a11a</name>
</gene>
<feature type="transmembrane region" description="Helical" evidence="9">
    <location>
        <begin position="444"/>
        <end position="462"/>
    </location>
</feature>
<feature type="region of interest" description="Disordered" evidence="8">
    <location>
        <begin position="129"/>
        <end position="177"/>
    </location>
</feature>
<protein>
    <recommendedName>
        <fullName evidence="7">Transporter</fullName>
    </recommendedName>
</protein>
<evidence type="ECO:0000256" key="2">
    <source>
        <dbReference type="ARBA" id="ARBA00022448"/>
    </source>
</evidence>
<dbReference type="InterPro" id="IPR037272">
    <property type="entry name" value="SNS_sf"/>
</dbReference>
<keyword evidence="3 7" id="KW-0812">Transmembrane</keyword>
<organism evidence="10 11">
    <name type="scientific">Takifugu rubripes</name>
    <name type="common">Japanese pufferfish</name>
    <name type="synonym">Fugu rubripes</name>
    <dbReference type="NCBI Taxonomy" id="31033"/>
    <lineage>
        <taxon>Eukaryota</taxon>
        <taxon>Metazoa</taxon>
        <taxon>Chordata</taxon>
        <taxon>Craniata</taxon>
        <taxon>Vertebrata</taxon>
        <taxon>Euteleostomi</taxon>
        <taxon>Actinopterygii</taxon>
        <taxon>Neopterygii</taxon>
        <taxon>Teleostei</taxon>
        <taxon>Neoteleostei</taxon>
        <taxon>Acanthomorphata</taxon>
        <taxon>Eupercaria</taxon>
        <taxon>Tetraodontiformes</taxon>
        <taxon>Tetradontoidea</taxon>
        <taxon>Tetraodontidae</taxon>
        <taxon>Takifugu</taxon>
    </lineage>
</organism>
<dbReference type="GO" id="GO:0046872">
    <property type="term" value="F:metal ion binding"/>
    <property type="evidence" value="ECO:0007669"/>
    <property type="project" value="UniProtKB-KW"/>
</dbReference>
<keyword evidence="6" id="KW-0479">Metal-binding</keyword>
<dbReference type="GO" id="GO:0042995">
    <property type="term" value="C:cell projection"/>
    <property type="evidence" value="ECO:0007669"/>
    <property type="project" value="TreeGrafter"/>
</dbReference>
<evidence type="ECO:0000256" key="5">
    <source>
        <dbReference type="ARBA" id="ARBA00023136"/>
    </source>
</evidence>
<dbReference type="SUPFAM" id="SSF161070">
    <property type="entry name" value="SNF-like"/>
    <property type="match status" value="1"/>
</dbReference>
<feature type="compositionally biased region" description="Low complexity" evidence="8">
    <location>
        <begin position="156"/>
        <end position="177"/>
    </location>
</feature>
<feature type="transmembrane region" description="Helical" evidence="9">
    <location>
        <begin position="363"/>
        <end position="387"/>
    </location>
</feature>
<accession>A0A674M909</accession>
<feature type="binding site" evidence="6">
    <location>
        <position position="45"/>
    </location>
    <ligand>
        <name>Na(+)</name>
        <dbReference type="ChEBI" id="CHEBI:29101"/>
        <label>1</label>
    </ligand>
</feature>
<keyword evidence="4 9" id="KW-1133">Transmembrane helix</keyword>
<evidence type="ECO:0000256" key="4">
    <source>
        <dbReference type="ARBA" id="ARBA00022989"/>
    </source>
</evidence>
<evidence type="ECO:0000313" key="10">
    <source>
        <dbReference type="Ensembl" id="ENSTRUP00000057794.1"/>
    </source>
</evidence>
<evidence type="ECO:0000256" key="3">
    <source>
        <dbReference type="ARBA" id="ARBA00022692"/>
    </source>
</evidence>
<feature type="transmembrane region" description="Helical" evidence="9">
    <location>
        <begin position="407"/>
        <end position="432"/>
    </location>
</feature>
<feature type="binding site" evidence="6">
    <location>
        <position position="38"/>
    </location>
    <ligand>
        <name>Na(+)</name>
        <dbReference type="ChEBI" id="CHEBI:29101"/>
        <label>1</label>
    </ligand>
</feature>
<evidence type="ECO:0000256" key="6">
    <source>
        <dbReference type="PIRSR" id="PIRSR600175-1"/>
    </source>
</evidence>
<feature type="transmembrane region" description="Helical" evidence="9">
    <location>
        <begin position="517"/>
        <end position="540"/>
    </location>
</feature>
<reference evidence="10 11" key="1">
    <citation type="journal article" date="2011" name="Genome Biol. Evol.">
        <title>Integration of the genetic map and genome assembly of fugu facilitates insights into distinct features of genome evolution in teleosts and mammals.</title>
        <authorList>
            <person name="Kai W."/>
            <person name="Kikuchi K."/>
            <person name="Tohari S."/>
            <person name="Chew A.K."/>
            <person name="Tay A."/>
            <person name="Fujiwara A."/>
            <person name="Hosoya S."/>
            <person name="Suetake H."/>
            <person name="Naruse K."/>
            <person name="Brenner S."/>
            <person name="Suzuki Y."/>
            <person name="Venkatesh B."/>
        </authorList>
    </citation>
    <scope>NUCLEOTIDE SEQUENCE [LARGE SCALE GENOMIC DNA]</scope>
</reference>
<sequence length="598" mass="67302">MADFLYRLCVLPLKASSHSVKERGKWESKREFFLSVAGAIVGLGNVWRFPYMCYRNGGGAFLIPYFLFLVSCGIPLFILETALGQYTSQGGIMCWRKICPLFEGEMWQGCTQRNTTQCNATQHNTIQHNTAQHSTAQHSTAQHSTTQHNATQHSATQRNTTQRNTTQRNTTQGNTTQRRVLNVSSGIEEIGHVQWELSLYLLLAWVICYFCIWKGVRSTGKAVYVTATFPFIMLAVLLVRGLTLPGALFGIKHYLYPNITRLADPQVWTDAGTQIFFSYAICLGCLTTLGSYNDYRNNCYRDSFFLCLLNSGTSFVSGFAIFSILGYMSQKQGVDIASVAESGPGLVFIVYPQAVTLLPWPQLWSVCFFSMIVLLGVDGQFIALESIVTSLSDIYPAYMRKGYRREVLLFLICASSYVVGQLLVSQAGMYFLMIFDHYVCSGPALLLLAIFQSLIIGWVYGSERFCGNIADMIGYKPHALIKYSWMYGTPLTCIGTLIFLSVRYTPIKFNNSYVFPWWGYGIGWFLASSSLMMIPITMICKVAKKDGTLWQVSGYLIGPNNDRKCPFPLQVHKFVCHCYYYCNNKINKCIYATAGCTI</sequence>
<feature type="transmembrane region" description="Helical" evidence="9">
    <location>
        <begin position="483"/>
        <end position="505"/>
    </location>
</feature>
<feature type="binding site" evidence="6">
    <location>
        <position position="310"/>
    </location>
    <ligand>
        <name>Na(+)</name>
        <dbReference type="ChEBI" id="CHEBI:29101"/>
        <label>1</label>
    </ligand>
</feature>
<dbReference type="GO" id="GO:0005332">
    <property type="term" value="F:gamma-aminobutyric acid:sodium:chloride symporter activity"/>
    <property type="evidence" value="ECO:0007669"/>
    <property type="project" value="TreeGrafter"/>
</dbReference>
<keyword evidence="2 7" id="KW-0813">Transport</keyword>
<dbReference type="PROSITE" id="PS50267">
    <property type="entry name" value="NA_NEUROTRAN_SYMP_3"/>
    <property type="match status" value="1"/>
</dbReference>
<feature type="transmembrane region" description="Helical" evidence="9">
    <location>
        <begin position="304"/>
        <end position="328"/>
    </location>
</feature>
<dbReference type="GO" id="GO:0005886">
    <property type="term" value="C:plasma membrane"/>
    <property type="evidence" value="ECO:0007669"/>
    <property type="project" value="TreeGrafter"/>
</dbReference>
<feature type="transmembrane region" description="Helical" evidence="9">
    <location>
        <begin position="61"/>
        <end position="79"/>
    </location>
</feature>
<dbReference type="InterPro" id="IPR000175">
    <property type="entry name" value="Na/ntran_symport"/>
</dbReference>
<dbReference type="PROSITE" id="PS00610">
    <property type="entry name" value="NA_NEUROTRAN_SYMP_1"/>
    <property type="match status" value="1"/>
</dbReference>
<evidence type="ECO:0000256" key="1">
    <source>
        <dbReference type="ARBA" id="ARBA00004141"/>
    </source>
</evidence>
<dbReference type="AlphaFoldDB" id="A0A674M909"/>
<evidence type="ECO:0000313" key="11">
    <source>
        <dbReference type="Proteomes" id="UP000005226"/>
    </source>
</evidence>
<reference evidence="10" key="3">
    <citation type="submission" date="2025-09" db="UniProtKB">
        <authorList>
            <consortium name="Ensembl"/>
        </authorList>
    </citation>
    <scope>IDENTIFICATION</scope>
</reference>
<feature type="transmembrane region" description="Helical" evidence="9">
    <location>
        <begin position="32"/>
        <end position="49"/>
    </location>
</feature>
<comment type="subcellular location">
    <subcellularLocation>
        <location evidence="1">Membrane</location>
        <topology evidence="1">Multi-pass membrane protein</topology>
    </subcellularLocation>
</comment>
<feature type="binding site" evidence="6">
    <location>
        <position position="378"/>
    </location>
    <ligand>
        <name>Na(+)</name>
        <dbReference type="ChEBI" id="CHEBI:29101"/>
        <label>1</label>
    </ligand>
</feature>
<feature type="transmembrane region" description="Helical" evidence="9">
    <location>
        <begin position="271"/>
        <end position="292"/>
    </location>
</feature>
<feature type="binding site" evidence="6">
    <location>
        <position position="375"/>
    </location>
    <ligand>
        <name>Na(+)</name>
        <dbReference type="ChEBI" id="CHEBI:29101"/>
        <label>1</label>
    </ligand>
</feature>
<dbReference type="PANTHER" id="PTHR11616:SF261">
    <property type="entry name" value="TRANSPORTER"/>
    <property type="match status" value="1"/>
</dbReference>
<keyword evidence="6" id="KW-0915">Sodium</keyword>
<evidence type="ECO:0000256" key="7">
    <source>
        <dbReference type="RuleBase" id="RU003732"/>
    </source>
</evidence>
<evidence type="ECO:0000256" key="8">
    <source>
        <dbReference type="SAM" id="MobiDB-lite"/>
    </source>
</evidence>
<name>A0A674M909_TAKRU</name>
<evidence type="ECO:0000256" key="9">
    <source>
        <dbReference type="SAM" id="Phobius"/>
    </source>
</evidence>
<dbReference type="Ensembl" id="ENSTRUT00000060844.1">
    <property type="protein sequence ID" value="ENSTRUP00000057794.1"/>
    <property type="gene ID" value="ENSTRUG00000032481.1"/>
</dbReference>
<feature type="transmembrane region" description="Helical" evidence="9">
    <location>
        <begin position="223"/>
        <end position="251"/>
    </location>
</feature>
<dbReference type="GeneTree" id="ENSGT00940000163827"/>
<feature type="binding site" evidence="6">
    <location>
        <position position="278"/>
    </location>
    <ligand>
        <name>Na(+)</name>
        <dbReference type="ChEBI" id="CHEBI:29101"/>
        <label>1</label>
    </ligand>
</feature>
<keyword evidence="7" id="KW-0769">Symport</keyword>
<dbReference type="PRINTS" id="PR00176">
    <property type="entry name" value="NANEUSMPORT"/>
</dbReference>
<keyword evidence="11" id="KW-1185">Reference proteome</keyword>
<dbReference type="Proteomes" id="UP000005226">
    <property type="component" value="Chromosome 19"/>
</dbReference>
<dbReference type="Pfam" id="PF00209">
    <property type="entry name" value="SNF"/>
    <property type="match status" value="1"/>
</dbReference>
<feature type="compositionally biased region" description="Polar residues" evidence="8">
    <location>
        <begin position="129"/>
        <end position="155"/>
    </location>
</feature>
<reference evidence="10" key="2">
    <citation type="submission" date="2025-08" db="UniProtKB">
        <authorList>
            <consortium name="Ensembl"/>
        </authorList>
    </citation>
    <scope>IDENTIFICATION</scope>
</reference>
<proteinExistence type="inferred from homology"/>
<dbReference type="InParanoid" id="A0A674M909"/>
<comment type="similarity">
    <text evidence="7">Belongs to the sodium:neurotransmitter symporter (SNF) (TC 2.A.22) family.</text>
</comment>
<keyword evidence="5 9" id="KW-0472">Membrane</keyword>